<evidence type="ECO:0000256" key="1">
    <source>
        <dbReference type="ARBA" id="ARBA00022737"/>
    </source>
</evidence>
<comment type="caution">
    <text evidence="4">The sequence shown here is derived from an EMBL/GenBank/DDBJ whole genome shotgun (WGS) entry which is preliminary data.</text>
</comment>
<evidence type="ECO:0000313" key="4">
    <source>
        <dbReference type="EMBL" id="TVX93233.1"/>
    </source>
</evidence>
<dbReference type="RefSeq" id="WP_144989514.1">
    <property type="nucleotide sequence ID" value="NZ_VNJK01000001.1"/>
</dbReference>
<evidence type="ECO:0000256" key="3">
    <source>
        <dbReference type="PROSITE-ProRule" id="PRU00023"/>
    </source>
</evidence>
<dbReference type="InterPro" id="IPR002110">
    <property type="entry name" value="Ankyrin_rpt"/>
</dbReference>
<dbReference type="Gene3D" id="1.25.40.20">
    <property type="entry name" value="Ankyrin repeat-containing domain"/>
    <property type="match status" value="1"/>
</dbReference>
<evidence type="ECO:0000256" key="2">
    <source>
        <dbReference type="ARBA" id="ARBA00023043"/>
    </source>
</evidence>
<dbReference type="PROSITE" id="PS50297">
    <property type="entry name" value="ANK_REP_REGION"/>
    <property type="match status" value="1"/>
</dbReference>
<evidence type="ECO:0000313" key="5">
    <source>
        <dbReference type="Proteomes" id="UP000318102"/>
    </source>
</evidence>
<dbReference type="OrthoDB" id="341379at2"/>
<name>A0A559J043_9BACL</name>
<proteinExistence type="predicted"/>
<dbReference type="Pfam" id="PF12796">
    <property type="entry name" value="Ank_2"/>
    <property type="match status" value="1"/>
</dbReference>
<dbReference type="PANTHER" id="PTHR24171">
    <property type="entry name" value="ANKYRIN REPEAT DOMAIN-CONTAINING PROTEIN 39-RELATED"/>
    <property type="match status" value="1"/>
</dbReference>
<dbReference type="Proteomes" id="UP000318102">
    <property type="component" value="Unassembled WGS sequence"/>
</dbReference>
<feature type="repeat" description="ANK" evidence="3">
    <location>
        <begin position="146"/>
        <end position="178"/>
    </location>
</feature>
<gene>
    <name evidence="4" type="ORF">FPZ44_09285</name>
</gene>
<dbReference type="EMBL" id="VNJK01000001">
    <property type="protein sequence ID" value="TVX93233.1"/>
    <property type="molecule type" value="Genomic_DNA"/>
</dbReference>
<sequence length="345" mass="39485">MSVNMNMSTLELDQFFQMIKDGEIEPIAALIERGLDVNLIHRYTSLLYYALANEQHAVARLLYEHGANLVAISDVENTDLLKATSLKIYKIIDDLEQVSFDYLHPVGELLNDAAWNGDFDTVKKLVSLGVDIDYNKLSIYCYTSDYEDAPLYNATSNNHTKIAKFLIDNGANVTLSNVLGERAYHVARREKNDDLVQFIVEHEPIHLHDYQTRVATLLEMGLPIEIINYLGHTNKRVELQGIDMEYIVFRDVFEITSFTWCGYVLIDLLSESGIFDPQGILCWCPTIGKIVGVSMGSNLFMVPDDVTWDQFLHNPEEYLNDFIHYSYDNILEDYDFDAGDNYSNE</sequence>
<dbReference type="SUPFAM" id="SSF48403">
    <property type="entry name" value="Ankyrin repeat"/>
    <property type="match status" value="1"/>
</dbReference>
<accession>A0A559J043</accession>
<dbReference type="SMART" id="SM00248">
    <property type="entry name" value="ANK"/>
    <property type="match status" value="4"/>
</dbReference>
<keyword evidence="1" id="KW-0677">Repeat</keyword>
<evidence type="ECO:0008006" key="6">
    <source>
        <dbReference type="Google" id="ProtNLM"/>
    </source>
</evidence>
<organism evidence="4 5">
    <name type="scientific">Paenibacillus agilis</name>
    <dbReference type="NCBI Taxonomy" id="3020863"/>
    <lineage>
        <taxon>Bacteria</taxon>
        <taxon>Bacillati</taxon>
        <taxon>Bacillota</taxon>
        <taxon>Bacilli</taxon>
        <taxon>Bacillales</taxon>
        <taxon>Paenibacillaceae</taxon>
        <taxon>Paenibacillus</taxon>
    </lineage>
</organism>
<dbReference type="InterPro" id="IPR036770">
    <property type="entry name" value="Ankyrin_rpt-contain_sf"/>
</dbReference>
<dbReference type="AlphaFoldDB" id="A0A559J043"/>
<reference evidence="4 5" key="1">
    <citation type="submission" date="2019-07" db="EMBL/GenBank/DDBJ databases">
        <authorList>
            <person name="Kim J."/>
        </authorList>
    </citation>
    <scope>NUCLEOTIDE SEQUENCE [LARGE SCALE GENOMIC DNA]</scope>
    <source>
        <strain evidence="4 5">N4</strain>
    </source>
</reference>
<dbReference type="PROSITE" id="PS50088">
    <property type="entry name" value="ANK_REPEAT"/>
    <property type="match status" value="1"/>
</dbReference>
<keyword evidence="5" id="KW-1185">Reference proteome</keyword>
<dbReference type="PANTHER" id="PTHR24171:SF9">
    <property type="entry name" value="ANKYRIN REPEAT DOMAIN-CONTAINING PROTEIN 39"/>
    <property type="match status" value="1"/>
</dbReference>
<keyword evidence="2 3" id="KW-0040">ANK repeat</keyword>
<protein>
    <recommendedName>
        <fullName evidence="6">Ankyrin repeat domain-containing protein</fullName>
    </recommendedName>
</protein>